<evidence type="ECO:0000313" key="5">
    <source>
        <dbReference type="Proteomes" id="UP001500016"/>
    </source>
</evidence>
<feature type="region of interest" description="Disordered" evidence="1">
    <location>
        <begin position="223"/>
        <end position="245"/>
    </location>
</feature>
<proteinExistence type="predicted"/>
<dbReference type="EMBL" id="BAAAPE010000013">
    <property type="protein sequence ID" value="GAA2091578.1"/>
    <property type="molecule type" value="Genomic_DNA"/>
</dbReference>
<name>A0ABP5I138_9ACTN</name>
<dbReference type="RefSeq" id="WP_344532212.1">
    <property type="nucleotide sequence ID" value="NZ_BAAAPE010000013.1"/>
</dbReference>
<reference evidence="5" key="1">
    <citation type="journal article" date="2019" name="Int. J. Syst. Evol. Microbiol.">
        <title>The Global Catalogue of Microorganisms (GCM) 10K type strain sequencing project: providing services to taxonomists for standard genome sequencing and annotation.</title>
        <authorList>
            <consortium name="The Broad Institute Genomics Platform"/>
            <consortium name="The Broad Institute Genome Sequencing Center for Infectious Disease"/>
            <person name="Wu L."/>
            <person name="Ma J."/>
        </authorList>
    </citation>
    <scope>NUCLEOTIDE SEQUENCE [LARGE SCALE GENOMIC DNA]</scope>
    <source>
        <strain evidence="5">JCM 15478</strain>
    </source>
</reference>
<evidence type="ECO:0000256" key="2">
    <source>
        <dbReference type="SAM" id="Phobius"/>
    </source>
</evidence>
<feature type="compositionally biased region" description="Basic and acidic residues" evidence="1">
    <location>
        <begin position="122"/>
        <end position="143"/>
    </location>
</feature>
<evidence type="ECO:0000256" key="1">
    <source>
        <dbReference type="SAM" id="MobiDB-lite"/>
    </source>
</evidence>
<feature type="transmembrane region" description="Helical" evidence="2">
    <location>
        <begin position="82"/>
        <end position="101"/>
    </location>
</feature>
<keyword evidence="2" id="KW-0472">Membrane</keyword>
<accession>A0ABP5I138</accession>
<feature type="region of interest" description="Disordered" evidence="1">
    <location>
        <begin position="114"/>
        <end position="143"/>
    </location>
</feature>
<keyword evidence="2" id="KW-1133">Transmembrane helix</keyword>
<protein>
    <submittedName>
        <fullName evidence="4">DUF4129 domain-containing protein</fullName>
    </submittedName>
</protein>
<comment type="caution">
    <text evidence="4">The sequence shown here is derived from an EMBL/GenBank/DDBJ whole genome shotgun (WGS) entry which is preliminary data.</text>
</comment>
<feature type="compositionally biased region" description="Basic and acidic residues" evidence="1">
    <location>
        <begin position="36"/>
        <end position="50"/>
    </location>
</feature>
<keyword evidence="2" id="KW-0812">Transmembrane</keyword>
<feature type="region of interest" description="Disordered" evidence="1">
    <location>
        <begin position="24"/>
        <end position="50"/>
    </location>
</feature>
<dbReference type="Pfam" id="PF13559">
    <property type="entry name" value="DUF4129"/>
    <property type="match status" value="1"/>
</dbReference>
<evidence type="ECO:0000259" key="3">
    <source>
        <dbReference type="Pfam" id="PF13559"/>
    </source>
</evidence>
<feature type="domain" description="Protein-glutamine gamma-glutamyltransferase-like C-terminal" evidence="3">
    <location>
        <begin position="150"/>
        <end position="219"/>
    </location>
</feature>
<keyword evidence="5" id="KW-1185">Reference proteome</keyword>
<gene>
    <name evidence="4" type="ORF">GCM10009801_57650</name>
</gene>
<evidence type="ECO:0000313" key="4">
    <source>
        <dbReference type="EMBL" id="GAA2091578.1"/>
    </source>
</evidence>
<dbReference type="InterPro" id="IPR025403">
    <property type="entry name" value="TgpA-like_C"/>
</dbReference>
<sequence length="245" mass="26246">MTGSLADAALRPVAALHRAALTSADGDGPVTTPRLPAREDAERELSKPRYHENDPNLLQRIIEWVWDRISSLLDAASGATPGGPTGLIAVIAVLVLLALALRLRLGKLRAQPTSDTSALFDNRPRTAADHRASSEAHASEARWSEAVQERMRALVRSLEERALLDPRPGRTADEAADEAGLALPEHADALQAAAHSFDEVTYADRPADEAAYLRLRDLDTALRRATPAAPANDREPAASRGGGRS</sequence>
<dbReference type="Proteomes" id="UP001500016">
    <property type="component" value="Unassembled WGS sequence"/>
</dbReference>
<organism evidence="4 5">
    <name type="scientific">Streptomyces albiaxialis</name>
    <dbReference type="NCBI Taxonomy" id="329523"/>
    <lineage>
        <taxon>Bacteria</taxon>
        <taxon>Bacillati</taxon>
        <taxon>Actinomycetota</taxon>
        <taxon>Actinomycetes</taxon>
        <taxon>Kitasatosporales</taxon>
        <taxon>Streptomycetaceae</taxon>
        <taxon>Streptomyces</taxon>
    </lineage>
</organism>